<feature type="transmembrane region" description="Helical" evidence="1">
    <location>
        <begin position="629"/>
        <end position="649"/>
    </location>
</feature>
<dbReference type="PANTHER" id="PTHR37464">
    <property type="entry name" value="BLL2463 PROTEIN"/>
    <property type="match status" value="1"/>
</dbReference>
<feature type="transmembrane region" description="Helical" evidence="1">
    <location>
        <begin position="60"/>
        <end position="78"/>
    </location>
</feature>
<accession>A0ABT3H5P1</accession>
<dbReference type="PANTHER" id="PTHR37464:SF1">
    <property type="entry name" value="BLL2463 PROTEIN"/>
    <property type="match status" value="1"/>
</dbReference>
<proteinExistence type="predicted"/>
<dbReference type="SUPFAM" id="SSF52317">
    <property type="entry name" value="Class I glutamine amidotransferase-like"/>
    <property type="match status" value="1"/>
</dbReference>
<evidence type="ECO:0000259" key="3">
    <source>
        <dbReference type="Pfam" id="PF13709"/>
    </source>
</evidence>
<keyword evidence="1" id="KW-0812">Transmembrane</keyword>
<dbReference type="InterPro" id="IPR025297">
    <property type="entry name" value="DUF4159"/>
</dbReference>
<dbReference type="NCBIfam" id="TIGR02226">
    <property type="entry name" value="two_anch"/>
    <property type="match status" value="1"/>
</dbReference>
<dbReference type="Pfam" id="PF07584">
    <property type="entry name" value="BatA"/>
    <property type="match status" value="1"/>
</dbReference>
<sequence length="939" mass="100229">MSWLPLGFGAPAMLAALALLIAIWWLLKLVPPRPREIDFPPTRLLAEIAHREETPSRSPWWLTLLRLAAAAAIILALAEPIWRPALERTSADGPMWIVMDNGWPAATGWDARVAVAERAIDKAKDGERPVLLVATADGARQEIVTTAPEEARNRLRAIAPRPWFSDRGSLVEALNEAASETPPGEIVWLADEVDDGSGAALATALARIAGDAPVTIYEREGTSPVGLAGAANDPDALTVKVLRTGGLGPDTGLIEARDRKGFVLGTAPFRFETGDNQTTARFDLPVELRNEIARLAAVDAATAGSVQLLDERWRRRTVGLLASDATETAQPLLASLHYLTRALNPFANVRIPEKDDVTAAIPELVDAGISVIAMADIGTLVPAARDPLEKWVRGGGVLVRFAGPRLASSTDDLVPVRLRSGDRSLGGSLTWEQPQALANFSENGPFADLRLPEDVTVTRQVLAEPDPDLPDKTWASLADGTPLVTAARHGDGWLVLFHVTADTDWSNLPLSGVFVEMLQRIVAFSARTEAGTPADGAEAAVLAPLQTLDGFGTLSSPPAEAEPIGEAQLTTAVPGRTHPPGLYGASEAFFAFNLLKPDASLAPLDLGPLGGTANIASYDVTGPQSLRGILFGIALALILIDTIAVILIAGGLSTFWHRRRAAGILLAGATAMMLAMPRPASAQELSAADQKALEATLSTRLAYVITGNETIDTVSRRGLMGLTQFLTQRTALEPGEPMGIDVASDELAFYPLIYWPIDPEAEAPTQQTMARVDAYMKNGGTVLFDTGDAYTQPAGGNAPGITPATAKLREILANLDIPPLEPVPSDHVLSKAFYLLQTYPGRWADGQLWTEATPKGEARPDRPVSTGDGVSPILITSNDFAGAWAITDDGRFYLPMSAPDPFQREWAFRVGVNIVMYTLTGNYKADQVHIPALLERLGQ</sequence>
<gene>
    <name evidence="4" type="ORF">M2319_000025</name>
</gene>
<feature type="domain" description="Aerotolerance regulator N-terminal" evidence="2">
    <location>
        <begin position="7"/>
        <end position="80"/>
    </location>
</feature>
<evidence type="ECO:0008006" key="6">
    <source>
        <dbReference type="Google" id="ProtNLM"/>
    </source>
</evidence>
<name>A0ABT3H5P1_9HYPH</name>
<evidence type="ECO:0000313" key="4">
    <source>
        <dbReference type="EMBL" id="MCW2305709.1"/>
    </source>
</evidence>
<dbReference type="Pfam" id="PF13709">
    <property type="entry name" value="DUF4159"/>
    <property type="match status" value="1"/>
</dbReference>
<feature type="transmembrane region" description="Helical" evidence="1">
    <location>
        <begin position="6"/>
        <end position="27"/>
    </location>
</feature>
<comment type="caution">
    <text evidence="4">The sequence shown here is derived from an EMBL/GenBank/DDBJ whole genome shotgun (WGS) entry which is preliminary data.</text>
</comment>
<dbReference type="InterPro" id="IPR029062">
    <property type="entry name" value="Class_I_gatase-like"/>
</dbReference>
<keyword evidence="1" id="KW-0472">Membrane</keyword>
<protein>
    <recommendedName>
        <fullName evidence="6">DUF4159 domain-containing protein</fullName>
    </recommendedName>
</protein>
<keyword evidence="1" id="KW-1133">Transmembrane helix</keyword>
<dbReference type="CDD" id="cd03143">
    <property type="entry name" value="A4_beta-galactosidase_middle_domain"/>
    <property type="match status" value="1"/>
</dbReference>
<keyword evidence="5" id="KW-1185">Reference proteome</keyword>
<dbReference type="Gene3D" id="3.40.50.12140">
    <property type="entry name" value="Domain of unknown function DUF4159"/>
    <property type="match status" value="1"/>
</dbReference>
<evidence type="ECO:0000313" key="5">
    <source>
        <dbReference type="Proteomes" id="UP001209755"/>
    </source>
</evidence>
<dbReference type="InterPro" id="IPR024163">
    <property type="entry name" value="Aerotolerance_reg_N"/>
</dbReference>
<evidence type="ECO:0000259" key="2">
    <source>
        <dbReference type="Pfam" id="PF07584"/>
    </source>
</evidence>
<dbReference type="RefSeq" id="WP_264599398.1">
    <property type="nucleotide sequence ID" value="NZ_JAOQNS010000001.1"/>
</dbReference>
<reference evidence="5" key="1">
    <citation type="submission" date="2023-07" db="EMBL/GenBank/DDBJ databases">
        <title>Genome sequencing of Purple Non-Sulfur Bacteria from various extreme environments.</title>
        <authorList>
            <person name="Mayer M."/>
        </authorList>
    </citation>
    <scope>NUCLEOTIDE SEQUENCE [LARGE SCALE GENOMIC DNA]</scope>
    <source>
        <strain evidence="5">DSM 17935</strain>
    </source>
</reference>
<feature type="domain" description="DUF4159" evidence="3">
    <location>
        <begin position="700"/>
        <end position="919"/>
    </location>
</feature>
<dbReference type="EMBL" id="JAOQNS010000001">
    <property type="protein sequence ID" value="MCW2305709.1"/>
    <property type="molecule type" value="Genomic_DNA"/>
</dbReference>
<organism evidence="4 5">
    <name type="scientific">Rhodobium gokarnense</name>
    <dbReference type="NCBI Taxonomy" id="364296"/>
    <lineage>
        <taxon>Bacteria</taxon>
        <taxon>Pseudomonadati</taxon>
        <taxon>Pseudomonadota</taxon>
        <taxon>Alphaproteobacteria</taxon>
        <taxon>Hyphomicrobiales</taxon>
        <taxon>Rhodobiaceae</taxon>
        <taxon>Rhodobium</taxon>
    </lineage>
</organism>
<dbReference type="InterPro" id="IPR011933">
    <property type="entry name" value="Double_TM_dom"/>
</dbReference>
<dbReference type="Proteomes" id="UP001209755">
    <property type="component" value="Unassembled WGS sequence"/>
</dbReference>
<evidence type="ECO:0000256" key="1">
    <source>
        <dbReference type="SAM" id="Phobius"/>
    </source>
</evidence>